<organism evidence="1 2">
    <name type="scientific">Protopolystoma xenopodis</name>
    <dbReference type="NCBI Taxonomy" id="117903"/>
    <lineage>
        <taxon>Eukaryota</taxon>
        <taxon>Metazoa</taxon>
        <taxon>Spiralia</taxon>
        <taxon>Lophotrochozoa</taxon>
        <taxon>Platyhelminthes</taxon>
        <taxon>Monogenea</taxon>
        <taxon>Polyopisthocotylea</taxon>
        <taxon>Polystomatidea</taxon>
        <taxon>Polystomatidae</taxon>
        <taxon>Protopolystoma</taxon>
    </lineage>
</organism>
<reference evidence="1" key="1">
    <citation type="submission" date="2018-11" db="EMBL/GenBank/DDBJ databases">
        <authorList>
            <consortium name="Pathogen Informatics"/>
        </authorList>
    </citation>
    <scope>NUCLEOTIDE SEQUENCE</scope>
</reference>
<name>A0A448WTF5_9PLAT</name>
<evidence type="ECO:0000313" key="2">
    <source>
        <dbReference type="Proteomes" id="UP000784294"/>
    </source>
</evidence>
<accession>A0A448WTF5</accession>
<comment type="caution">
    <text evidence="1">The sequence shown here is derived from an EMBL/GenBank/DDBJ whole genome shotgun (WGS) entry which is preliminary data.</text>
</comment>
<gene>
    <name evidence="1" type="ORF">PXEA_LOCUS13203</name>
</gene>
<evidence type="ECO:0000313" key="1">
    <source>
        <dbReference type="EMBL" id="VEL19763.1"/>
    </source>
</evidence>
<protein>
    <submittedName>
        <fullName evidence="1">Uncharacterized protein</fullName>
    </submittedName>
</protein>
<proteinExistence type="predicted"/>
<sequence length="182" mass="20760">MTFWSPAHFGSCDRRRVGKSAWPNKHRLLKRGWHDFHWPVPLQHPRSAADLQLSLDVRWIVWILCRSRPANLRFSAHIRQGEATGCLFCGIVLQKWTPLLPQKWRNSSNFCFLASLEAECLASAGEPVVGRALFPLQVYSSGILDRKRGTPRRARLLGRQQIPFTICLTITIISCSIDNTAE</sequence>
<keyword evidence="2" id="KW-1185">Reference proteome</keyword>
<dbReference type="AlphaFoldDB" id="A0A448WTF5"/>
<dbReference type="Proteomes" id="UP000784294">
    <property type="component" value="Unassembled WGS sequence"/>
</dbReference>
<dbReference type="EMBL" id="CAAALY010043160">
    <property type="protein sequence ID" value="VEL19763.1"/>
    <property type="molecule type" value="Genomic_DNA"/>
</dbReference>